<dbReference type="InterPro" id="IPR029063">
    <property type="entry name" value="SAM-dependent_MTases_sf"/>
</dbReference>
<dbReference type="Gene3D" id="3.40.50.150">
    <property type="entry name" value="Vaccinia Virus protein VP39"/>
    <property type="match status" value="1"/>
</dbReference>
<evidence type="ECO:0000259" key="1">
    <source>
        <dbReference type="Pfam" id="PF13649"/>
    </source>
</evidence>
<accession>A0A816QK35</accession>
<dbReference type="CDD" id="cd02440">
    <property type="entry name" value="AdoMet_MTases"/>
    <property type="match status" value="1"/>
</dbReference>
<organism evidence="2 3">
    <name type="scientific">Rotaria magnacalcarata</name>
    <dbReference type="NCBI Taxonomy" id="392030"/>
    <lineage>
        <taxon>Eukaryota</taxon>
        <taxon>Metazoa</taxon>
        <taxon>Spiralia</taxon>
        <taxon>Gnathifera</taxon>
        <taxon>Rotifera</taxon>
        <taxon>Eurotatoria</taxon>
        <taxon>Bdelloidea</taxon>
        <taxon>Philodinida</taxon>
        <taxon>Philodinidae</taxon>
        <taxon>Rotaria</taxon>
    </lineage>
</organism>
<dbReference type="EMBL" id="CAJNRE010006950">
    <property type="protein sequence ID" value="CAF2060371.1"/>
    <property type="molecule type" value="Genomic_DNA"/>
</dbReference>
<proteinExistence type="predicted"/>
<protein>
    <recommendedName>
        <fullName evidence="1">Methyltransferase domain-containing protein</fullName>
    </recommendedName>
</protein>
<feature type="domain" description="Methyltransferase" evidence="1">
    <location>
        <begin position="57"/>
        <end position="132"/>
    </location>
</feature>
<dbReference type="Pfam" id="PF13649">
    <property type="entry name" value="Methyltransf_25"/>
    <property type="match status" value="1"/>
</dbReference>
<evidence type="ECO:0000313" key="2">
    <source>
        <dbReference type="EMBL" id="CAF2060371.1"/>
    </source>
</evidence>
<reference evidence="2" key="1">
    <citation type="submission" date="2021-02" db="EMBL/GenBank/DDBJ databases">
        <authorList>
            <person name="Nowell W R."/>
        </authorList>
    </citation>
    <scope>NUCLEOTIDE SEQUENCE</scope>
</reference>
<dbReference type="InterPro" id="IPR041698">
    <property type="entry name" value="Methyltransf_25"/>
</dbReference>
<gene>
    <name evidence="2" type="ORF">MBJ925_LOCUS14789</name>
</gene>
<dbReference type="SUPFAM" id="SSF53335">
    <property type="entry name" value="S-adenosyl-L-methionine-dependent methyltransferases"/>
    <property type="match status" value="1"/>
</dbReference>
<evidence type="ECO:0000313" key="3">
    <source>
        <dbReference type="Proteomes" id="UP000663824"/>
    </source>
</evidence>
<dbReference type="AlphaFoldDB" id="A0A816QK35"/>
<comment type="caution">
    <text evidence="2">The sequence shown here is derived from an EMBL/GenBank/DDBJ whole genome shotgun (WGS) entry which is preliminary data.</text>
</comment>
<sequence>MQTSFVVEIKYEGVYHQQKTTISPVICQPMLFIHHDVFTSQMIKTKLLGDITEKRILHLQCHFNFDTVSLARLDAKQIIGVDLSDVAIDKARQLAEQTDLSDRIQFVCCDIYELETHLPVGDGFDLVVTSFSTVKGLPELKT</sequence>
<name>A0A816QK35_9BILA</name>
<dbReference type="Proteomes" id="UP000663824">
    <property type="component" value="Unassembled WGS sequence"/>
</dbReference>